<organism evidence="1 2">
    <name type="scientific">Caballeronia calidae</name>
    <dbReference type="NCBI Taxonomy" id="1777139"/>
    <lineage>
        <taxon>Bacteria</taxon>
        <taxon>Pseudomonadati</taxon>
        <taxon>Pseudomonadota</taxon>
        <taxon>Betaproteobacteria</taxon>
        <taxon>Burkholderiales</taxon>
        <taxon>Burkholderiaceae</taxon>
        <taxon>Caballeronia</taxon>
    </lineage>
</organism>
<dbReference type="AlphaFoldDB" id="A0A158EJ27"/>
<evidence type="ECO:0000313" key="2">
    <source>
        <dbReference type="Proteomes" id="UP000071859"/>
    </source>
</evidence>
<name>A0A158EJ27_9BURK</name>
<accession>A0A158EJ27</accession>
<reference evidence="1" key="1">
    <citation type="submission" date="2016-01" db="EMBL/GenBank/DDBJ databases">
        <authorList>
            <person name="Peeters C."/>
        </authorList>
    </citation>
    <scope>NUCLEOTIDE SEQUENCE</scope>
    <source>
        <strain evidence="1">LMG 29321</strain>
    </source>
</reference>
<keyword evidence="2" id="KW-1185">Reference proteome</keyword>
<dbReference type="EMBL" id="FCOX02000144">
    <property type="protein sequence ID" value="SAL06892.1"/>
    <property type="molecule type" value="Genomic_DNA"/>
</dbReference>
<comment type="caution">
    <text evidence="1">The sequence shown here is derived from an EMBL/GenBank/DDBJ whole genome shotgun (WGS) entry which is preliminary data.</text>
</comment>
<sequence>MSQAILTFLPLDDRVKFNKVKNKPVYRATLPAVVDGIDKLNGRCASLQSIKKAFRFDALKKGLEYLESFDSDEARAAHLTTIGRQLNVLLEKDQQAAAKGLLEKIDRCNEAKHRDSVLFALQETLPHLAAKNRAAVARDFIAAICQHGSPEQKFYSLSSLVTNLQRFRTEDNAALPELYGALETAILMLPADPRRAKLWENFSKHKEIETLRAAPELFFSSESGRDPLEDLPN</sequence>
<gene>
    <name evidence="1" type="ORF">AWB78_08303</name>
</gene>
<protein>
    <submittedName>
        <fullName evidence="1">Uncharacterized protein</fullName>
    </submittedName>
</protein>
<proteinExistence type="predicted"/>
<dbReference type="Proteomes" id="UP000071859">
    <property type="component" value="Unassembled WGS sequence"/>
</dbReference>
<evidence type="ECO:0000313" key="1">
    <source>
        <dbReference type="EMBL" id="SAL06892.1"/>
    </source>
</evidence>